<dbReference type="AlphaFoldDB" id="A0AAW9K492"/>
<dbReference type="Proteomes" id="UP001290462">
    <property type="component" value="Unassembled WGS sequence"/>
</dbReference>
<evidence type="ECO:0000313" key="2">
    <source>
        <dbReference type="Proteomes" id="UP001290462"/>
    </source>
</evidence>
<gene>
    <name evidence="1" type="ORF">RAK27_18275</name>
</gene>
<reference evidence="1" key="1">
    <citation type="submission" date="2023-08" db="EMBL/GenBank/DDBJ databases">
        <title>Genomic characterization of piscicolin 126 produced by Carnobacterium maltaromaticum CM22 strain isolated from salmon (Salmo salar).</title>
        <authorList>
            <person name="Gonzalez-Gragera E."/>
            <person name="Garcia-Lopez J.D."/>
            <person name="Teso-Perez C."/>
            <person name="Gimenez-Hernandez I."/>
            <person name="Peralta-Sanchez J.M."/>
            <person name="Valdivia E."/>
            <person name="Montalban-Lopez M."/>
            <person name="Martin-Platero A.M."/>
            <person name="Banos A."/>
            <person name="Martinez-Bueno M."/>
        </authorList>
    </citation>
    <scope>NUCLEOTIDE SEQUENCE</scope>
    <source>
        <strain evidence="1">CM22</strain>
    </source>
</reference>
<comment type="caution">
    <text evidence="1">The sequence shown here is derived from an EMBL/GenBank/DDBJ whole genome shotgun (WGS) entry which is preliminary data.</text>
</comment>
<sequence length="205" mass="24357">MNQIGCRELKKGGLYYVQNSLPLGDSWIFLYDGTDSFPDFKFNYVVDFFKIKGIGVRDIGIEGRDRLEMNPLLTIYEDTVFYEIGDQNHKLAKKFYRVVGLIKMVKSPKFRCKKYLKVLDGRFNHVLKFKNEGRWYLYLYNDWNVLNQLQRVQNNEKCFSCNELASMECKLISEYDSEHYFCAVCFVEYKESWLLDGFESEWGTC</sequence>
<organism evidence="1 2">
    <name type="scientific">Carnobacterium maltaromaticum</name>
    <name type="common">Carnobacterium piscicola</name>
    <dbReference type="NCBI Taxonomy" id="2751"/>
    <lineage>
        <taxon>Bacteria</taxon>
        <taxon>Bacillati</taxon>
        <taxon>Bacillota</taxon>
        <taxon>Bacilli</taxon>
        <taxon>Lactobacillales</taxon>
        <taxon>Carnobacteriaceae</taxon>
        <taxon>Carnobacterium</taxon>
    </lineage>
</organism>
<protein>
    <submittedName>
        <fullName evidence="1">Uncharacterized protein</fullName>
    </submittedName>
</protein>
<proteinExistence type="predicted"/>
<name>A0AAW9K492_CARML</name>
<dbReference type="EMBL" id="JAVBVO010000024">
    <property type="protein sequence ID" value="MDZ5760590.1"/>
    <property type="molecule type" value="Genomic_DNA"/>
</dbReference>
<accession>A0AAW9K492</accession>
<evidence type="ECO:0000313" key="1">
    <source>
        <dbReference type="EMBL" id="MDZ5760590.1"/>
    </source>
</evidence>
<dbReference type="RefSeq" id="WP_322809760.1">
    <property type="nucleotide sequence ID" value="NZ_JAVBVO010000024.1"/>
</dbReference>